<evidence type="ECO:0000256" key="3">
    <source>
        <dbReference type="ARBA" id="ARBA00023125"/>
    </source>
</evidence>
<dbReference type="EMBL" id="NRSH01000007">
    <property type="protein sequence ID" value="MBK1725687.1"/>
    <property type="molecule type" value="Genomic_DNA"/>
</dbReference>
<evidence type="ECO:0008006" key="10">
    <source>
        <dbReference type="Google" id="ProtNLM"/>
    </source>
</evidence>
<evidence type="ECO:0000256" key="4">
    <source>
        <dbReference type="ARBA" id="ARBA00023172"/>
    </source>
</evidence>
<evidence type="ECO:0000259" key="6">
    <source>
        <dbReference type="PROSITE" id="PS51898"/>
    </source>
</evidence>
<name>A0ABS1E392_9GAMM</name>
<dbReference type="InterPro" id="IPR013762">
    <property type="entry name" value="Integrase-like_cat_sf"/>
</dbReference>
<dbReference type="InterPro" id="IPR002104">
    <property type="entry name" value="Integrase_catalytic"/>
</dbReference>
<dbReference type="PROSITE" id="PS51898">
    <property type="entry name" value="TYR_RECOMBINASE"/>
    <property type="match status" value="1"/>
</dbReference>
<dbReference type="PROSITE" id="PS51900">
    <property type="entry name" value="CB"/>
    <property type="match status" value="1"/>
</dbReference>
<comment type="caution">
    <text evidence="8">The sequence shown here is derived from an EMBL/GenBank/DDBJ whole genome shotgun (WGS) entry which is preliminary data.</text>
</comment>
<comment type="similarity">
    <text evidence="1">Belongs to the 'phage' integrase family.</text>
</comment>
<feature type="domain" description="Tyr recombinase" evidence="6">
    <location>
        <begin position="138"/>
        <end position="306"/>
    </location>
</feature>
<evidence type="ECO:0000256" key="1">
    <source>
        <dbReference type="ARBA" id="ARBA00008857"/>
    </source>
</evidence>
<dbReference type="InterPro" id="IPR011010">
    <property type="entry name" value="DNA_brk_join_enz"/>
</dbReference>
<keyword evidence="9" id="KW-1185">Reference proteome</keyword>
<evidence type="ECO:0000313" key="9">
    <source>
        <dbReference type="Proteomes" id="UP000738126"/>
    </source>
</evidence>
<keyword evidence="2" id="KW-0229">DNA integration</keyword>
<sequence length="306" mass="35768">MYLRHGAYYFVDHGGRWHHLGRDKREALRRYADVATVPQAVSLGAWMDRYLREIVPRKGQRTQRDNAAEMERLRSVFGDMLPDEVRPGDIYRYIDARGAPTRANREIALLSHLYTQLIRWEVVEHNPCRGIERNRERPRQRYVTDEEFWAVHDIAAPVLQLGMRLAVLTGVRLGRMLSLRREHVTDDGLMVPATKGGRPLLVEWTPELRDVVDGLERLRAVASVYLVARRDGQPYTRDGWQSMWTRTRDRALAEGLIAEPFSWHDLRAKAGSEAGDEELLGHQDMRVLRRHYQRAPRRVRPNRVER</sequence>
<evidence type="ECO:0000256" key="5">
    <source>
        <dbReference type="PROSITE-ProRule" id="PRU01248"/>
    </source>
</evidence>
<dbReference type="PANTHER" id="PTHR30629:SF2">
    <property type="entry name" value="PROPHAGE INTEGRASE INTS-RELATED"/>
    <property type="match status" value="1"/>
</dbReference>
<reference evidence="8 9" key="1">
    <citation type="journal article" date="2020" name="Microorganisms">
        <title>Osmotic Adaptation and Compatible Solute Biosynthesis of Phototrophic Bacteria as Revealed from Genome Analyses.</title>
        <authorList>
            <person name="Imhoff J.F."/>
            <person name="Rahn T."/>
            <person name="Kunzel S."/>
            <person name="Keller A."/>
            <person name="Neulinger S.C."/>
        </authorList>
    </citation>
    <scope>NUCLEOTIDE SEQUENCE [LARGE SCALE GENOMIC DNA]</scope>
    <source>
        <strain evidence="8 9">DSM 15116</strain>
    </source>
</reference>
<dbReference type="SUPFAM" id="SSF56349">
    <property type="entry name" value="DNA breaking-rejoining enzymes"/>
    <property type="match status" value="1"/>
</dbReference>
<dbReference type="Proteomes" id="UP000738126">
    <property type="component" value="Unassembled WGS sequence"/>
</dbReference>
<keyword evidence="3 5" id="KW-0238">DNA-binding</keyword>
<feature type="domain" description="Core-binding (CB)" evidence="7">
    <location>
        <begin position="41"/>
        <end position="118"/>
    </location>
</feature>
<accession>A0ABS1E392</accession>
<evidence type="ECO:0000256" key="2">
    <source>
        <dbReference type="ARBA" id="ARBA00022908"/>
    </source>
</evidence>
<evidence type="ECO:0000259" key="7">
    <source>
        <dbReference type="PROSITE" id="PS51900"/>
    </source>
</evidence>
<dbReference type="InterPro" id="IPR050808">
    <property type="entry name" value="Phage_Integrase"/>
</dbReference>
<proteinExistence type="inferred from homology"/>
<dbReference type="InterPro" id="IPR010998">
    <property type="entry name" value="Integrase_recombinase_N"/>
</dbReference>
<evidence type="ECO:0000313" key="8">
    <source>
        <dbReference type="EMBL" id="MBK1725687.1"/>
    </source>
</evidence>
<dbReference type="PANTHER" id="PTHR30629">
    <property type="entry name" value="PROPHAGE INTEGRASE"/>
    <property type="match status" value="1"/>
</dbReference>
<dbReference type="Gene3D" id="1.10.150.130">
    <property type="match status" value="1"/>
</dbReference>
<protein>
    <recommendedName>
        <fullName evidence="10">Integrase</fullName>
    </recommendedName>
</protein>
<gene>
    <name evidence="8" type="ORF">CKO13_01355</name>
</gene>
<dbReference type="Gene3D" id="1.10.443.10">
    <property type="entry name" value="Intergrase catalytic core"/>
    <property type="match status" value="1"/>
</dbReference>
<keyword evidence="4" id="KW-0233">DNA recombination</keyword>
<dbReference type="InterPro" id="IPR044068">
    <property type="entry name" value="CB"/>
</dbReference>
<organism evidence="8 9">
    <name type="scientific">Halorhodospira neutriphila</name>
    <dbReference type="NCBI Taxonomy" id="168379"/>
    <lineage>
        <taxon>Bacteria</taxon>
        <taxon>Pseudomonadati</taxon>
        <taxon>Pseudomonadota</taxon>
        <taxon>Gammaproteobacteria</taxon>
        <taxon>Chromatiales</taxon>
        <taxon>Ectothiorhodospiraceae</taxon>
        <taxon>Halorhodospira</taxon>
    </lineage>
</organism>